<reference evidence="1" key="1">
    <citation type="journal article" date="2021" name="Proc. Natl. Acad. Sci. U.S.A.">
        <title>A Catalog of Tens of Thousands of Viruses from Human Metagenomes Reveals Hidden Associations with Chronic Diseases.</title>
        <authorList>
            <person name="Tisza M.J."/>
            <person name="Buck C.B."/>
        </authorList>
    </citation>
    <scope>NUCLEOTIDE SEQUENCE</scope>
    <source>
        <strain evidence="1">Ctmqu18</strain>
    </source>
</reference>
<dbReference type="EMBL" id="BK016207">
    <property type="protein sequence ID" value="DAG02215.1"/>
    <property type="molecule type" value="Genomic_DNA"/>
</dbReference>
<proteinExistence type="predicted"/>
<organism evidence="1">
    <name type="scientific">Siphoviridae sp. ctmqu18</name>
    <dbReference type="NCBI Taxonomy" id="2825655"/>
    <lineage>
        <taxon>Viruses</taxon>
        <taxon>Duplodnaviria</taxon>
        <taxon>Heunggongvirae</taxon>
        <taxon>Uroviricota</taxon>
        <taxon>Caudoviricetes</taxon>
    </lineage>
</organism>
<evidence type="ECO:0000313" key="1">
    <source>
        <dbReference type="EMBL" id="DAG02215.1"/>
    </source>
</evidence>
<accession>A0A8S5V6I3</accession>
<name>A0A8S5V6I3_9CAUD</name>
<sequence>MLIKFNRFKCYHSPLYNHRFRLFFWDSSSSK</sequence>
<protein>
    <submittedName>
        <fullName evidence="1">Uncharacterized protein</fullName>
    </submittedName>
</protein>